<sequence>MAVQLEEDQWLISLKRTNAEEDVVDLVACGAQLDGETITEQATAPMNERNYSSYCNAAPLPPLTPMVRTSCATRSVFSSLRARKPFTVAASRGR</sequence>
<proteinExistence type="predicted"/>
<dbReference type="EMBL" id="SRLO01000213">
    <property type="protein sequence ID" value="TNN66886.1"/>
    <property type="molecule type" value="Genomic_DNA"/>
</dbReference>
<keyword evidence="2" id="KW-1185">Reference proteome</keyword>
<dbReference type="AlphaFoldDB" id="A0A4Z2HM21"/>
<evidence type="ECO:0000313" key="1">
    <source>
        <dbReference type="EMBL" id="TNN66886.1"/>
    </source>
</evidence>
<accession>A0A4Z2HM21</accession>
<gene>
    <name evidence="1" type="ORF">EYF80_022955</name>
</gene>
<name>A0A4Z2HM21_9TELE</name>
<protein>
    <submittedName>
        <fullName evidence="1">Uncharacterized protein</fullName>
    </submittedName>
</protein>
<dbReference type="Proteomes" id="UP000314294">
    <property type="component" value="Unassembled WGS sequence"/>
</dbReference>
<evidence type="ECO:0000313" key="2">
    <source>
        <dbReference type="Proteomes" id="UP000314294"/>
    </source>
</evidence>
<comment type="caution">
    <text evidence="1">The sequence shown here is derived from an EMBL/GenBank/DDBJ whole genome shotgun (WGS) entry which is preliminary data.</text>
</comment>
<reference evidence="1 2" key="1">
    <citation type="submission" date="2019-03" db="EMBL/GenBank/DDBJ databases">
        <title>First draft genome of Liparis tanakae, snailfish: a comprehensive survey of snailfish specific genes.</title>
        <authorList>
            <person name="Kim W."/>
            <person name="Song I."/>
            <person name="Jeong J.-H."/>
            <person name="Kim D."/>
            <person name="Kim S."/>
            <person name="Ryu S."/>
            <person name="Song J.Y."/>
            <person name="Lee S.K."/>
        </authorList>
    </citation>
    <scope>NUCLEOTIDE SEQUENCE [LARGE SCALE GENOMIC DNA]</scope>
    <source>
        <tissue evidence="1">Muscle</tissue>
    </source>
</reference>
<organism evidence="1 2">
    <name type="scientific">Liparis tanakae</name>
    <name type="common">Tanaka's snailfish</name>
    <dbReference type="NCBI Taxonomy" id="230148"/>
    <lineage>
        <taxon>Eukaryota</taxon>
        <taxon>Metazoa</taxon>
        <taxon>Chordata</taxon>
        <taxon>Craniata</taxon>
        <taxon>Vertebrata</taxon>
        <taxon>Euteleostomi</taxon>
        <taxon>Actinopterygii</taxon>
        <taxon>Neopterygii</taxon>
        <taxon>Teleostei</taxon>
        <taxon>Neoteleostei</taxon>
        <taxon>Acanthomorphata</taxon>
        <taxon>Eupercaria</taxon>
        <taxon>Perciformes</taxon>
        <taxon>Cottioidei</taxon>
        <taxon>Cottales</taxon>
        <taxon>Liparidae</taxon>
        <taxon>Liparis</taxon>
    </lineage>
</organism>